<comment type="caution">
    <text evidence="1">The sequence shown here is derived from an EMBL/GenBank/DDBJ whole genome shotgun (WGS) entry which is preliminary data.</text>
</comment>
<organism evidence="1 2">
    <name type="scientific">Sphingobacterium athyrii</name>
    <dbReference type="NCBI Taxonomy" id="2152717"/>
    <lineage>
        <taxon>Bacteria</taxon>
        <taxon>Pseudomonadati</taxon>
        <taxon>Bacteroidota</taxon>
        <taxon>Sphingobacteriia</taxon>
        <taxon>Sphingobacteriales</taxon>
        <taxon>Sphingobacteriaceae</taxon>
        <taxon>Sphingobacterium</taxon>
    </lineage>
</organism>
<dbReference type="AlphaFoldDB" id="A0A363NYA7"/>
<accession>A0A363NYA7</accession>
<keyword evidence="2" id="KW-1185">Reference proteome</keyword>
<evidence type="ECO:0000313" key="1">
    <source>
        <dbReference type="EMBL" id="PUV25794.1"/>
    </source>
</evidence>
<dbReference type="Proteomes" id="UP000250831">
    <property type="component" value="Unassembled WGS sequence"/>
</dbReference>
<dbReference type="Pfam" id="PF20329">
    <property type="entry name" value="DUF6624"/>
    <property type="match status" value="1"/>
</dbReference>
<reference evidence="1 2" key="1">
    <citation type="submission" date="2018-04" db="EMBL/GenBank/DDBJ databases">
        <title>Sphingobacterium sp. M46 Genome.</title>
        <authorList>
            <person name="Cheng J."/>
            <person name="Li Y."/>
        </authorList>
    </citation>
    <scope>NUCLEOTIDE SEQUENCE [LARGE SCALE GENOMIC DNA]</scope>
    <source>
        <strain evidence="1 2">M46</strain>
    </source>
</reference>
<name>A0A363NYA7_9SPHI</name>
<sequence length="187" mass="21687">MVDEKLAKELIQLANGDRLLREELAKEGALGKGYHPKMEAVHRANAKRLREIIDKIGYPGISKVGEEASEAAWFIVQHAVSEPVFMQTCYQLMNMDKEDINLAHIAYLYDRIQYFKGEPQRFGTQLTADGGIYPVENKEDLNTLRLRMNLPRLTNRKLDTIYHVEELAILNQRDPDYTIWRKKVGWI</sequence>
<dbReference type="RefSeq" id="WP_108632101.1">
    <property type="nucleotide sequence ID" value="NZ_QCXX01000001.1"/>
</dbReference>
<proteinExistence type="predicted"/>
<evidence type="ECO:0000313" key="2">
    <source>
        <dbReference type="Proteomes" id="UP000250831"/>
    </source>
</evidence>
<dbReference type="InterPro" id="IPR046732">
    <property type="entry name" value="DUF6624"/>
</dbReference>
<protein>
    <submittedName>
        <fullName evidence="1">Uncharacterized protein</fullName>
    </submittedName>
</protein>
<dbReference type="OrthoDB" id="2989458at2"/>
<gene>
    <name evidence="1" type="ORF">DCO56_02110</name>
</gene>
<dbReference type="EMBL" id="QCXX01000001">
    <property type="protein sequence ID" value="PUV25794.1"/>
    <property type="molecule type" value="Genomic_DNA"/>
</dbReference>